<dbReference type="Pfam" id="PF03446">
    <property type="entry name" value="NAD_binding_2"/>
    <property type="match status" value="1"/>
</dbReference>
<dbReference type="Pfam" id="PF14833">
    <property type="entry name" value="NAD_binding_11"/>
    <property type="match status" value="1"/>
</dbReference>
<dbReference type="Gene3D" id="2.30.110.10">
    <property type="entry name" value="Electron Transport, Fmn-binding Protein, Chain A"/>
    <property type="match status" value="1"/>
</dbReference>
<dbReference type="AlphaFoldDB" id="A0A540VYX0"/>
<dbReference type="SUPFAM" id="SSF48179">
    <property type="entry name" value="6-phosphogluconate dehydrogenase C-terminal domain-like"/>
    <property type="match status" value="1"/>
</dbReference>
<dbReference type="InterPro" id="IPR036291">
    <property type="entry name" value="NAD(P)-bd_dom_sf"/>
</dbReference>
<name>A0A540VYX0_9ACTN</name>
<reference evidence="3 4" key="1">
    <citation type="submission" date="2019-06" db="EMBL/GenBank/DDBJ databases">
        <title>Description of Kitasatospora acidophila sp. nov. isolated from pine grove soil, and reclassification of Streptomyces novaecaesareae to Kitasatospora novaeceasareae comb. nov.</title>
        <authorList>
            <person name="Kim M.J."/>
        </authorList>
    </citation>
    <scope>NUCLEOTIDE SEQUENCE [LARGE SCALE GENOMIC DNA]</scope>
    <source>
        <strain evidence="3 4">MMS16-CNU292</strain>
    </source>
</reference>
<organism evidence="3 4">
    <name type="scientific">Kitasatospora acidiphila</name>
    <dbReference type="NCBI Taxonomy" id="2567942"/>
    <lineage>
        <taxon>Bacteria</taxon>
        <taxon>Bacillati</taxon>
        <taxon>Actinomycetota</taxon>
        <taxon>Actinomycetes</taxon>
        <taxon>Kitasatosporales</taxon>
        <taxon>Streptomycetaceae</taxon>
        <taxon>Kitasatospora</taxon>
    </lineage>
</organism>
<dbReference type="GO" id="GO:0051287">
    <property type="term" value="F:NAD binding"/>
    <property type="evidence" value="ECO:0007669"/>
    <property type="project" value="InterPro"/>
</dbReference>
<evidence type="ECO:0000259" key="1">
    <source>
        <dbReference type="Pfam" id="PF03446"/>
    </source>
</evidence>
<dbReference type="EMBL" id="VIGB01000003">
    <property type="protein sequence ID" value="TQF01966.1"/>
    <property type="molecule type" value="Genomic_DNA"/>
</dbReference>
<dbReference type="Pfam" id="PF04075">
    <property type="entry name" value="F420H2_quin_red"/>
    <property type="match status" value="1"/>
</dbReference>
<dbReference type="NCBIfam" id="TIGR00026">
    <property type="entry name" value="hi_GC_TIGR00026"/>
    <property type="match status" value="1"/>
</dbReference>
<dbReference type="InterPro" id="IPR012349">
    <property type="entry name" value="Split_barrel_FMN-bd"/>
</dbReference>
<feature type="domain" description="6-phosphogluconate dehydrogenase NADP-binding" evidence="1">
    <location>
        <begin position="6"/>
        <end position="163"/>
    </location>
</feature>
<evidence type="ECO:0000313" key="4">
    <source>
        <dbReference type="Proteomes" id="UP000319103"/>
    </source>
</evidence>
<dbReference type="Gene3D" id="1.10.1040.10">
    <property type="entry name" value="N-(1-d-carboxylethyl)-l-norvaline Dehydrogenase, domain 2"/>
    <property type="match status" value="1"/>
</dbReference>
<evidence type="ECO:0000313" key="3">
    <source>
        <dbReference type="EMBL" id="TQF01966.1"/>
    </source>
</evidence>
<dbReference type="Proteomes" id="UP000319103">
    <property type="component" value="Unassembled WGS sequence"/>
</dbReference>
<protein>
    <submittedName>
        <fullName evidence="3">Nitroreductase family deazaflavin-dependent oxidoreductase</fullName>
    </submittedName>
</protein>
<proteinExistence type="predicted"/>
<dbReference type="OrthoDB" id="8225825at2"/>
<sequence length="419" mass="44523">MTNRPIGVIGLGEMGRVIAARILSLGQPVVGHDSSPTAEDFDSPLFTRAGRPADVAVACDVVLVIVHTDAEVRDVVVGQGGILDSACKGTTVVVHSTVDPATCTALADRLKAHGLVVVDAGMSRGRGSMRDGVLTLFAGGTADAIESARWAFDLYSNNVVHAGPVGAGMALKLGNNLLLHANRLAMLEVAHLCESGGVAREALLSGVRSSTGSSWVLEHWGEADERALSDGLGTTPFVQRTSRELALALGFADRLGLHLPAATSTGRHLPAVLAEGLVSQLAASHEERNQVIKEYRANGGRLGGRREGWELLLLTTVGVRTGLHRTTPLGYLRDGQGLLVFASNGGSSRSPDWYQNLVAKPQVTVELGDRTFKAVAEELEGEEREQAFARQVALKPEFAQYQRDTSRLIPVIRLTEDAR</sequence>
<dbReference type="InterPro" id="IPR013328">
    <property type="entry name" value="6PGD_dom2"/>
</dbReference>
<dbReference type="Gene3D" id="3.40.50.720">
    <property type="entry name" value="NAD(P)-binding Rossmann-like Domain"/>
    <property type="match status" value="1"/>
</dbReference>
<dbReference type="InterPro" id="IPR029154">
    <property type="entry name" value="HIBADH-like_NADP-bd"/>
</dbReference>
<dbReference type="InterPro" id="IPR006115">
    <property type="entry name" value="6PGDH_NADP-bd"/>
</dbReference>
<dbReference type="SUPFAM" id="SSF51735">
    <property type="entry name" value="NAD(P)-binding Rossmann-fold domains"/>
    <property type="match status" value="1"/>
</dbReference>
<dbReference type="InterPro" id="IPR004378">
    <property type="entry name" value="F420H2_quin_Rdtase"/>
</dbReference>
<dbReference type="InterPro" id="IPR008927">
    <property type="entry name" value="6-PGluconate_DH-like_C_sf"/>
</dbReference>
<evidence type="ECO:0000259" key="2">
    <source>
        <dbReference type="Pfam" id="PF14833"/>
    </source>
</evidence>
<gene>
    <name evidence="3" type="ORF">E6W39_06370</name>
</gene>
<dbReference type="RefSeq" id="WP_141632688.1">
    <property type="nucleotide sequence ID" value="NZ_VIGB01000003.1"/>
</dbReference>
<dbReference type="PANTHER" id="PTHR43060">
    <property type="entry name" value="3-HYDROXYISOBUTYRATE DEHYDROGENASE-LIKE 1, MITOCHONDRIAL-RELATED"/>
    <property type="match status" value="1"/>
</dbReference>
<feature type="domain" description="3-hydroxyisobutyrate dehydrogenase-like NAD-binding" evidence="2">
    <location>
        <begin position="166"/>
        <end position="275"/>
    </location>
</feature>
<dbReference type="PANTHER" id="PTHR43060:SF15">
    <property type="entry name" value="3-HYDROXYISOBUTYRATE DEHYDROGENASE-LIKE 1, MITOCHONDRIAL-RELATED"/>
    <property type="match status" value="1"/>
</dbReference>
<comment type="caution">
    <text evidence="3">The sequence shown here is derived from an EMBL/GenBank/DDBJ whole genome shotgun (WGS) entry which is preliminary data.</text>
</comment>
<accession>A0A540VYX0</accession>
<dbReference type="SUPFAM" id="SSF50475">
    <property type="entry name" value="FMN-binding split barrel"/>
    <property type="match status" value="1"/>
</dbReference>
<keyword evidence="4" id="KW-1185">Reference proteome</keyword>
<dbReference type="GO" id="GO:0050661">
    <property type="term" value="F:NADP binding"/>
    <property type="evidence" value="ECO:0007669"/>
    <property type="project" value="InterPro"/>
</dbReference>
<dbReference type="GO" id="GO:0016491">
    <property type="term" value="F:oxidoreductase activity"/>
    <property type="evidence" value="ECO:0007669"/>
    <property type="project" value="InterPro"/>
</dbReference>